<evidence type="ECO:0000313" key="2">
    <source>
        <dbReference type="Proteomes" id="UP000689967"/>
    </source>
</evidence>
<protein>
    <submittedName>
        <fullName evidence="1">Copper chaperone PCu(A)C</fullName>
    </submittedName>
</protein>
<dbReference type="RefSeq" id="WP_216879208.1">
    <property type="nucleotide sequence ID" value="NZ_JAERQM010000013.1"/>
</dbReference>
<reference evidence="1 2" key="1">
    <citation type="submission" date="2021-01" db="EMBL/GenBank/DDBJ databases">
        <title>Roseomonas sp. nov, a bacterium isolated from an oil production mixture in Yumen Oilfield.</title>
        <authorList>
            <person name="Wu D."/>
        </authorList>
    </citation>
    <scope>NUCLEOTIDE SEQUENCE [LARGE SCALE GENOMIC DNA]</scope>
    <source>
        <strain evidence="1 2">ROY-5-3</strain>
    </source>
</reference>
<dbReference type="PANTHER" id="PTHR36302:SF1">
    <property type="entry name" value="COPPER CHAPERONE PCU(A)C"/>
    <property type="match status" value="1"/>
</dbReference>
<dbReference type="Proteomes" id="UP000689967">
    <property type="component" value="Unassembled WGS sequence"/>
</dbReference>
<sequence>MKALHEPQRRWLVMAIALAWRAISSRSAEAQDGQGGSVVVSGAWARAVTPEARESQGFFIVRNAGATADLLVSAWSPDVETARVLERDPISAGAFRPPAEGLPILPGGTLTLEPGGPYLALNGLRQPLGSGNMIRVFLRFAQAGDVPVELRGHDH</sequence>
<dbReference type="EMBL" id="JAERQM010000013">
    <property type="protein sequence ID" value="MBU8547220.1"/>
    <property type="molecule type" value="Genomic_DNA"/>
</dbReference>
<name>A0ABS6HER3_9PROT</name>
<dbReference type="PANTHER" id="PTHR36302">
    <property type="entry name" value="BLR7088 PROTEIN"/>
    <property type="match status" value="1"/>
</dbReference>
<dbReference type="Pfam" id="PF04314">
    <property type="entry name" value="PCuAC"/>
    <property type="match status" value="1"/>
</dbReference>
<dbReference type="InterPro" id="IPR058248">
    <property type="entry name" value="Lxx211020-like"/>
</dbReference>
<comment type="caution">
    <text evidence="1">The sequence shown here is derived from an EMBL/GenBank/DDBJ whole genome shotgun (WGS) entry which is preliminary data.</text>
</comment>
<gene>
    <name evidence="1" type="ORF">JJQ90_26115</name>
</gene>
<dbReference type="InterPro" id="IPR007410">
    <property type="entry name" value="LpqE-like"/>
</dbReference>
<proteinExistence type="predicted"/>
<accession>A0ABS6HER3</accession>
<evidence type="ECO:0000313" key="1">
    <source>
        <dbReference type="EMBL" id="MBU8547220.1"/>
    </source>
</evidence>
<organism evidence="1 2">
    <name type="scientific">Falsiroseomonas oleicola</name>
    <dbReference type="NCBI Taxonomy" id="2801474"/>
    <lineage>
        <taxon>Bacteria</taxon>
        <taxon>Pseudomonadati</taxon>
        <taxon>Pseudomonadota</taxon>
        <taxon>Alphaproteobacteria</taxon>
        <taxon>Acetobacterales</taxon>
        <taxon>Roseomonadaceae</taxon>
        <taxon>Falsiroseomonas</taxon>
    </lineage>
</organism>
<keyword evidence="2" id="KW-1185">Reference proteome</keyword>